<dbReference type="RefSeq" id="XP_066658457.1">
    <property type="nucleotide sequence ID" value="XM_066794435.1"/>
</dbReference>
<gene>
    <name evidence="1" type="ORF">J3D65DRAFT_203806</name>
</gene>
<keyword evidence="2" id="KW-1185">Reference proteome</keyword>
<reference evidence="1 2" key="1">
    <citation type="submission" date="2024-04" db="EMBL/GenBank/DDBJ databases">
        <title>Phyllosticta paracitricarpa is synonymous to the EU quarantine fungus P. citricarpa based on phylogenomic analyses.</title>
        <authorList>
            <consortium name="Lawrence Berkeley National Laboratory"/>
            <person name="Van ingen-buijs V.A."/>
            <person name="Van westerhoven A.C."/>
            <person name="Haridas S."/>
            <person name="Skiadas P."/>
            <person name="Martin F."/>
            <person name="Groenewald J.Z."/>
            <person name="Crous P.W."/>
            <person name="Seidl M.F."/>
        </authorList>
    </citation>
    <scope>NUCLEOTIDE SEQUENCE [LARGE SCALE GENOMIC DNA]</scope>
    <source>
        <strain evidence="1 2">CPC 17464</strain>
    </source>
</reference>
<comment type="caution">
    <text evidence="1">The sequence shown here is derived from an EMBL/GenBank/DDBJ whole genome shotgun (WGS) entry which is preliminary data.</text>
</comment>
<dbReference type="EMBL" id="JBBPEH010000002">
    <property type="protein sequence ID" value="KAK7542164.1"/>
    <property type="molecule type" value="Genomic_DNA"/>
</dbReference>
<protein>
    <submittedName>
        <fullName evidence="1">Uncharacterized protein</fullName>
    </submittedName>
</protein>
<evidence type="ECO:0000313" key="2">
    <source>
        <dbReference type="Proteomes" id="UP001360953"/>
    </source>
</evidence>
<sequence length="174" mass="20666">MSSLSTHARPSLAYSQPSNWLNRQEEENKYHARSSWWWRARERRDRSRMAWSSSKRARARTSRHKVIRQHSSYPIRLYSFICLANILSWSSHSKVLSCFGLFYRDTSFLMPFINLRNPYHHIQRSPKTCWWCSGNACRGNSRIHGKSQVQVLANIRVLFTFCPPFPLFWRVVAS</sequence>
<accession>A0ABR1M5E3</accession>
<name>A0ABR1M5E3_9PEZI</name>
<proteinExistence type="predicted"/>
<dbReference type="GeneID" id="92027341"/>
<evidence type="ECO:0000313" key="1">
    <source>
        <dbReference type="EMBL" id="KAK7542164.1"/>
    </source>
</evidence>
<organism evidence="1 2">
    <name type="scientific">Phyllosticta citribraziliensis</name>
    <dbReference type="NCBI Taxonomy" id="989973"/>
    <lineage>
        <taxon>Eukaryota</taxon>
        <taxon>Fungi</taxon>
        <taxon>Dikarya</taxon>
        <taxon>Ascomycota</taxon>
        <taxon>Pezizomycotina</taxon>
        <taxon>Dothideomycetes</taxon>
        <taxon>Dothideomycetes incertae sedis</taxon>
        <taxon>Botryosphaeriales</taxon>
        <taxon>Phyllostictaceae</taxon>
        <taxon>Phyllosticta</taxon>
    </lineage>
</organism>
<dbReference type="Proteomes" id="UP001360953">
    <property type="component" value="Unassembled WGS sequence"/>
</dbReference>